<dbReference type="InterPro" id="IPR000859">
    <property type="entry name" value="CUB_dom"/>
</dbReference>
<dbReference type="PANTHER" id="PTHR24255">
    <property type="entry name" value="COMPLEMENT COMPONENT 1, S SUBCOMPONENT-RELATED"/>
    <property type="match status" value="1"/>
</dbReference>
<dbReference type="HOGENOM" id="CLU_086474_0_0_1"/>
<evidence type="ECO:0000259" key="4">
    <source>
        <dbReference type="PROSITE" id="PS50041"/>
    </source>
</evidence>
<gene>
    <name evidence="6" type="primary">8238742</name>
    <name evidence="5" type="ORF">Phum_PHUM467860</name>
</gene>
<dbReference type="CDD" id="cd00041">
    <property type="entry name" value="CUB"/>
    <property type="match status" value="1"/>
</dbReference>
<dbReference type="Gene3D" id="2.60.120.290">
    <property type="entry name" value="Spermadhesin, CUB domain"/>
    <property type="match status" value="1"/>
</dbReference>
<accession>E0VVU6</accession>
<dbReference type="Pfam" id="PF00059">
    <property type="entry name" value="Lectin_C"/>
    <property type="match status" value="1"/>
</dbReference>
<dbReference type="EMBL" id="AAZO01005683">
    <property type="status" value="NOT_ANNOTATED_CDS"/>
    <property type="molecule type" value="Genomic_DNA"/>
</dbReference>
<dbReference type="VEuPathDB" id="VectorBase:PHUM467860"/>
<dbReference type="AlphaFoldDB" id="E0VVU6"/>
<dbReference type="EMBL" id="DS235815">
    <property type="protein sequence ID" value="EEB17502.1"/>
    <property type="molecule type" value="Genomic_DNA"/>
</dbReference>
<keyword evidence="7" id="KW-1185">Reference proteome</keyword>
<dbReference type="GO" id="GO:0004252">
    <property type="term" value="F:serine-type endopeptidase activity"/>
    <property type="evidence" value="ECO:0007669"/>
    <property type="project" value="TreeGrafter"/>
</dbReference>
<evidence type="ECO:0000313" key="5">
    <source>
        <dbReference type="EMBL" id="EEB17502.1"/>
    </source>
</evidence>
<dbReference type="InterPro" id="IPR001304">
    <property type="entry name" value="C-type_lectin-like"/>
</dbReference>
<dbReference type="OrthoDB" id="418245at2759"/>
<dbReference type="InParanoid" id="E0VVU6"/>
<comment type="caution">
    <text evidence="2">Lacks conserved residue(s) required for the propagation of feature annotation.</text>
</comment>
<dbReference type="EnsemblMetazoa" id="PHUM467860-RA">
    <property type="protein sequence ID" value="PHUM467860-PA"/>
    <property type="gene ID" value="PHUM467860"/>
</dbReference>
<evidence type="ECO:0000259" key="3">
    <source>
        <dbReference type="PROSITE" id="PS01180"/>
    </source>
</evidence>
<evidence type="ECO:0000256" key="1">
    <source>
        <dbReference type="ARBA" id="ARBA00023157"/>
    </source>
</evidence>
<sequence>MNFLLYFFSVAKEFRDGRKVLNEILLENKYKDHNSYWIGASDKLYEGYFRWSDGFPFSYSNWFPGWSHQSYYNRQPNDDGFSHQDCVEIRRIFPHPSGSRIVDKMTPSYLWNDLDCNIKNFFLCERHETGDSSEQLRNQECNKTIVLSREHPKGTVVSFGFPHQYPDNIYCETIVVAPPGYRLIIDFDELVIEKEPSCSYDYLELIEDPWNENVNPRRLCGDMSDKLKLQRHISQGSKLKFIFVSDYSHHYGGFKARVSIENENVVGRGGRRGGSERDKKV</sequence>
<reference evidence="5" key="1">
    <citation type="submission" date="2007-04" db="EMBL/GenBank/DDBJ databases">
        <title>Annotation of Pediculus humanus corporis strain USDA.</title>
        <authorList>
            <person name="Kirkness E."/>
            <person name="Hannick L."/>
            <person name="Hass B."/>
            <person name="Bruggner R."/>
            <person name="Lawson D."/>
            <person name="Bidwell S."/>
            <person name="Joardar V."/>
            <person name="Caler E."/>
            <person name="Walenz B."/>
            <person name="Inman J."/>
            <person name="Schobel S."/>
            <person name="Galinsky K."/>
            <person name="Amedeo P."/>
            <person name="Strausberg R."/>
        </authorList>
    </citation>
    <scope>NUCLEOTIDE SEQUENCE</scope>
    <source>
        <strain evidence="5">USDA</strain>
    </source>
</reference>
<dbReference type="SMART" id="SM00042">
    <property type="entry name" value="CUB"/>
    <property type="match status" value="1"/>
</dbReference>
<dbReference type="STRING" id="121224.E0VVU6"/>
<proteinExistence type="predicted"/>
<evidence type="ECO:0000313" key="7">
    <source>
        <dbReference type="Proteomes" id="UP000009046"/>
    </source>
</evidence>
<organism>
    <name type="scientific">Pediculus humanus subsp. corporis</name>
    <name type="common">Body louse</name>
    <dbReference type="NCBI Taxonomy" id="121224"/>
    <lineage>
        <taxon>Eukaryota</taxon>
        <taxon>Metazoa</taxon>
        <taxon>Ecdysozoa</taxon>
        <taxon>Arthropoda</taxon>
        <taxon>Hexapoda</taxon>
        <taxon>Insecta</taxon>
        <taxon>Pterygota</taxon>
        <taxon>Neoptera</taxon>
        <taxon>Paraneoptera</taxon>
        <taxon>Psocodea</taxon>
        <taxon>Troctomorpha</taxon>
        <taxon>Phthiraptera</taxon>
        <taxon>Anoplura</taxon>
        <taxon>Pediculidae</taxon>
        <taxon>Pediculus</taxon>
    </lineage>
</organism>
<dbReference type="RefSeq" id="XP_002430240.1">
    <property type="nucleotide sequence ID" value="XM_002430195.1"/>
</dbReference>
<dbReference type="InterPro" id="IPR016186">
    <property type="entry name" value="C-type_lectin-like/link_sf"/>
</dbReference>
<dbReference type="CTD" id="8238742"/>
<dbReference type="OMA" id="NIYCETI"/>
<feature type="domain" description="C-type lectin" evidence="4">
    <location>
        <begin position="36"/>
        <end position="125"/>
    </location>
</feature>
<dbReference type="GO" id="GO:0005615">
    <property type="term" value="C:extracellular space"/>
    <property type="evidence" value="ECO:0007669"/>
    <property type="project" value="TreeGrafter"/>
</dbReference>
<dbReference type="PROSITE" id="PS01180">
    <property type="entry name" value="CUB"/>
    <property type="match status" value="1"/>
</dbReference>
<dbReference type="Pfam" id="PF00431">
    <property type="entry name" value="CUB"/>
    <property type="match status" value="1"/>
</dbReference>
<name>E0VVU6_PEDHC</name>
<reference evidence="6" key="3">
    <citation type="submission" date="2021-02" db="UniProtKB">
        <authorList>
            <consortium name="EnsemblMetazoa"/>
        </authorList>
    </citation>
    <scope>IDENTIFICATION</scope>
    <source>
        <strain evidence="6">USDA</strain>
    </source>
</reference>
<dbReference type="InterPro" id="IPR016187">
    <property type="entry name" value="CTDL_fold"/>
</dbReference>
<evidence type="ECO:0000313" key="6">
    <source>
        <dbReference type="EnsemblMetazoa" id="PHUM467860-PA"/>
    </source>
</evidence>
<dbReference type="Proteomes" id="UP000009046">
    <property type="component" value="Unassembled WGS sequence"/>
</dbReference>
<dbReference type="PANTHER" id="PTHR24255:SF31">
    <property type="entry name" value="CUBILIN-LIKE PROTEIN"/>
    <property type="match status" value="1"/>
</dbReference>
<feature type="domain" description="CUB" evidence="3">
    <location>
        <begin position="141"/>
        <end position="261"/>
    </location>
</feature>
<dbReference type="Gene3D" id="3.10.100.10">
    <property type="entry name" value="Mannose-Binding Protein A, subunit A"/>
    <property type="match status" value="1"/>
</dbReference>
<dbReference type="eggNOG" id="KOG3714">
    <property type="taxonomic scope" value="Eukaryota"/>
</dbReference>
<dbReference type="GeneID" id="8238742"/>
<keyword evidence="1" id="KW-1015">Disulfide bond</keyword>
<dbReference type="PROSITE" id="PS50041">
    <property type="entry name" value="C_TYPE_LECTIN_2"/>
    <property type="match status" value="1"/>
</dbReference>
<protein>
    <recommendedName>
        <fullName evidence="8">CUB domain-containing protein</fullName>
    </recommendedName>
</protein>
<dbReference type="InterPro" id="IPR035914">
    <property type="entry name" value="Sperma_CUB_dom_sf"/>
</dbReference>
<evidence type="ECO:0000256" key="2">
    <source>
        <dbReference type="PROSITE-ProRule" id="PRU00059"/>
    </source>
</evidence>
<dbReference type="KEGG" id="phu:Phum_PHUM467860"/>
<reference evidence="5" key="2">
    <citation type="submission" date="2007-04" db="EMBL/GenBank/DDBJ databases">
        <title>The genome of the human body louse.</title>
        <authorList>
            <consortium name="The Human Body Louse Genome Consortium"/>
            <person name="Kirkness E."/>
            <person name="Walenz B."/>
            <person name="Hass B."/>
            <person name="Bruggner R."/>
            <person name="Strausberg R."/>
        </authorList>
    </citation>
    <scope>NUCLEOTIDE SEQUENCE</scope>
    <source>
        <strain evidence="5">USDA</strain>
    </source>
</reference>
<evidence type="ECO:0008006" key="8">
    <source>
        <dbReference type="Google" id="ProtNLM"/>
    </source>
</evidence>
<dbReference type="SUPFAM" id="SSF49854">
    <property type="entry name" value="Spermadhesin, CUB domain"/>
    <property type="match status" value="1"/>
</dbReference>
<dbReference type="SUPFAM" id="SSF56436">
    <property type="entry name" value="C-type lectin-like"/>
    <property type="match status" value="1"/>
</dbReference>